<evidence type="ECO:0000313" key="2">
    <source>
        <dbReference type="EMBL" id="CCO14721.1"/>
    </source>
</evidence>
<dbReference type="AlphaFoldDB" id="K8EAF4"/>
<organism evidence="2 3">
    <name type="scientific">Bathycoccus prasinos</name>
    <dbReference type="NCBI Taxonomy" id="41875"/>
    <lineage>
        <taxon>Eukaryota</taxon>
        <taxon>Viridiplantae</taxon>
        <taxon>Chlorophyta</taxon>
        <taxon>Mamiellophyceae</taxon>
        <taxon>Mamiellales</taxon>
        <taxon>Bathycoccaceae</taxon>
        <taxon>Bathycoccus</taxon>
    </lineage>
</organism>
<dbReference type="GeneID" id="19017629"/>
<evidence type="ECO:0000313" key="3">
    <source>
        <dbReference type="Proteomes" id="UP000198341"/>
    </source>
</evidence>
<protein>
    <submittedName>
        <fullName evidence="2">Uncharacterized protein</fullName>
    </submittedName>
</protein>
<name>K8EAF4_9CHLO</name>
<dbReference type="EMBL" id="FO082277">
    <property type="protein sequence ID" value="CCO14721.1"/>
    <property type="molecule type" value="Genomic_DNA"/>
</dbReference>
<dbReference type="Proteomes" id="UP000198341">
    <property type="component" value="Chromosome 2"/>
</dbReference>
<dbReference type="RefSeq" id="XP_007514481.1">
    <property type="nucleotide sequence ID" value="XM_007514419.1"/>
</dbReference>
<evidence type="ECO:0000256" key="1">
    <source>
        <dbReference type="SAM" id="MobiDB-lite"/>
    </source>
</evidence>
<feature type="region of interest" description="Disordered" evidence="1">
    <location>
        <begin position="36"/>
        <end position="71"/>
    </location>
</feature>
<reference evidence="2 3" key="1">
    <citation type="submission" date="2011-10" db="EMBL/GenBank/DDBJ databases">
        <authorList>
            <person name="Genoscope - CEA"/>
        </authorList>
    </citation>
    <scope>NUCLEOTIDE SEQUENCE [LARGE SCALE GENOMIC DNA]</scope>
    <source>
        <strain evidence="2 3">RCC 1105</strain>
    </source>
</reference>
<accession>K8EAF4</accession>
<proteinExistence type="predicted"/>
<keyword evidence="3" id="KW-1185">Reference proteome</keyword>
<sequence>MPQTRRRFIEKFLLYKNRTSDPTPNTRRAVAKIHALQKAKGKQEKKTKMKTTSTTAATTTNTKNTNKKKKKDESALAKVIANKEDSPSNEVIVETIESATFGELRTCFPLVFDGKLTSSNNKEWLKAVFKRKMVTDKTYEFVPRTRYSSKNRLNKKKKTEGEGEEQEQEATNASTENTFSRYPKECAQKTPLTPLEDENREEEELKKEVVFSIEVARLEEQPRGNENVNETIATDANTTANDKHKMRELSSFFTKTFSAVSPLLGTRL</sequence>
<feature type="region of interest" description="Disordered" evidence="1">
    <location>
        <begin position="151"/>
        <end position="203"/>
    </location>
</feature>
<dbReference type="KEGG" id="bpg:Bathy02g05160"/>
<feature type="compositionally biased region" description="Low complexity" evidence="1">
    <location>
        <begin position="50"/>
        <end position="64"/>
    </location>
</feature>
<gene>
    <name evidence="2" type="ORF">Bathy02g05160</name>
</gene>